<gene>
    <name evidence="1" type="ORF">F2Q69_00025281</name>
</gene>
<dbReference type="EMBL" id="QGKX02001290">
    <property type="protein sequence ID" value="KAF3540122.1"/>
    <property type="molecule type" value="Genomic_DNA"/>
</dbReference>
<reference evidence="1" key="1">
    <citation type="submission" date="2019-12" db="EMBL/GenBank/DDBJ databases">
        <title>Genome sequencing and annotation of Brassica cretica.</title>
        <authorList>
            <person name="Studholme D.J."/>
            <person name="Sarris P."/>
        </authorList>
    </citation>
    <scope>NUCLEOTIDE SEQUENCE</scope>
    <source>
        <strain evidence="1">PFS-109/04</strain>
        <tissue evidence="1">Leaf</tissue>
    </source>
</reference>
<protein>
    <submittedName>
        <fullName evidence="1">Uncharacterized protein</fullName>
    </submittedName>
</protein>
<evidence type="ECO:0000313" key="1">
    <source>
        <dbReference type="EMBL" id="KAF3540122.1"/>
    </source>
</evidence>
<comment type="caution">
    <text evidence="1">The sequence shown here is derived from an EMBL/GenBank/DDBJ whole genome shotgun (WGS) entry which is preliminary data.</text>
</comment>
<accession>A0A8S9QK40</accession>
<sequence length="73" mass="7919">MDARFLFNVAMRSGGSGELLESDGHHTEAAATWGRLVIRRGGGVQIGAFEGELRRLVLAFHSSSDVDGFLKEE</sequence>
<organism evidence="1 2">
    <name type="scientific">Brassica cretica</name>
    <name type="common">Mustard</name>
    <dbReference type="NCBI Taxonomy" id="69181"/>
    <lineage>
        <taxon>Eukaryota</taxon>
        <taxon>Viridiplantae</taxon>
        <taxon>Streptophyta</taxon>
        <taxon>Embryophyta</taxon>
        <taxon>Tracheophyta</taxon>
        <taxon>Spermatophyta</taxon>
        <taxon>Magnoliopsida</taxon>
        <taxon>eudicotyledons</taxon>
        <taxon>Gunneridae</taxon>
        <taxon>Pentapetalae</taxon>
        <taxon>rosids</taxon>
        <taxon>malvids</taxon>
        <taxon>Brassicales</taxon>
        <taxon>Brassicaceae</taxon>
        <taxon>Brassiceae</taxon>
        <taxon>Brassica</taxon>
    </lineage>
</organism>
<dbReference type="Proteomes" id="UP000712600">
    <property type="component" value="Unassembled WGS sequence"/>
</dbReference>
<name>A0A8S9QK40_BRACR</name>
<proteinExistence type="predicted"/>
<evidence type="ECO:0000313" key="2">
    <source>
        <dbReference type="Proteomes" id="UP000712600"/>
    </source>
</evidence>
<dbReference type="AlphaFoldDB" id="A0A8S9QK40"/>